<proteinExistence type="predicted"/>
<sequence>MNLCELRAHVMRRDSTRMAAIFNELKEDSQFKQFDIYEMNDFLFRELVWAPEEVSVDSRELYQINIRTIPMVRYGNGNLCILPEDAQTFWPSLNDITNPHTPIHDMVHAALVNHVTGWDLRIDAPAMRMPVPFTYDQLRQNFDGIVVGAEKVMYLDTELKVAKLTKHLTITVVLLITPNVLYALGNQKYGGERTGFYTCDNSLKTEVEDSELPFDQNESFYAHLTKNSFDATVMLLPGLE</sequence>
<evidence type="ECO:0000313" key="1">
    <source>
        <dbReference type="EMBL" id="QBJ02826.1"/>
    </source>
</evidence>
<dbReference type="EMBL" id="MK552327">
    <property type="protein sequence ID" value="QBJ02826.1"/>
    <property type="molecule type" value="Genomic_DNA"/>
</dbReference>
<evidence type="ECO:0000313" key="2">
    <source>
        <dbReference type="Proteomes" id="UP000294134"/>
    </source>
</evidence>
<protein>
    <submittedName>
        <fullName evidence="1">Uncharacterized protein</fullName>
    </submittedName>
</protein>
<reference evidence="1 2" key="1">
    <citation type="submission" date="2019-02" db="EMBL/GenBank/DDBJ databases">
        <authorList>
            <person name="Frampton R.A."/>
            <person name="Wojtus J.K."/>
            <person name="Fineran P.C."/>
            <person name="Hendrickson H.L."/>
        </authorList>
    </citation>
    <scope>NUCLEOTIDE SEQUENCE [LARGE SCALE GENOMIC DNA]</scope>
</reference>
<keyword evidence="2" id="KW-1185">Reference proteome</keyword>
<organism evidence="1 2">
    <name type="scientific">Pseudomonas phage Psa21</name>
    <dbReference type="NCBI Taxonomy" id="2530023"/>
    <lineage>
        <taxon>Viruses</taxon>
        <taxon>Duplodnaviria</taxon>
        <taxon>Heunggongvirae</taxon>
        <taxon>Uroviricota</taxon>
        <taxon>Caudoviricetes</taxon>
        <taxon>Chimalliviridae</taxon>
        <taxon>Tepukevirus</taxon>
        <taxon>Tepukevirus Psa21</taxon>
    </lineage>
</organism>
<gene>
    <name evidence="1" type="ORF">PSA21_300</name>
</gene>
<accession>A0A481W4T7</accession>
<name>A0A481W4T7_9CAUD</name>
<dbReference type="Proteomes" id="UP000294134">
    <property type="component" value="Segment"/>
</dbReference>